<feature type="domain" description="Reverse transcriptase" evidence="1">
    <location>
        <begin position="1"/>
        <end position="87"/>
    </location>
</feature>
<dbReference type="OMA" id="CEENIFI"/>
<dbReference type="Proteomes" id="UP000821853">
    <property type="component" value="Chromosome 10"/>
</dbReference>
<organism evidence="2 3">
    <name type="scientific">Haemaphysalis longicornis</name>
    <name type="common">Bush tick</name>
    <dbReference type="NCBI Taxonomy" id="44386"/>
    <lineage>
        <taxon>Eukaryota</taxon>
        <taxon>Metazoa</taxon>
        <taxon>Ecdysozoa</taxon>
        <taxon>Arthropoda</taxon>
        <taxon>Chelicerata</taxon>
        <taxon>Arachnida</taxon>
        <taxon>Acari</taxon>
        <taxon>Parasitiformes</taxon>
        <taxon>Ixodida</taxon>
        <taxon>Ixodoidea</taxon>
        <taxon>Ixodidae</taxon>
        <taxon>Haemaphysalinae</taxon>
        <taxon>Haemaphysalis</taxon>
    </lineage>
</organism>
<sequence>MSALSFADDILLVSDTFEGLQGLVCQTEAYFDNVDLVINPSKSQYFGWRINHYTHGKQYDLPRLQFQDSDLASIAPDHPIKYLGLELFVNKSPNVNPAKAESLLKLIGSASLKPFQKLRCIRQLVAPALLYAVSNTLDVLNESRRWDKTLGMRIKTLMHLPTQFPRSHIWLPSRNGGLGTLQLERVAQAVQFKSLCRLLRLGDPVVDVLFDEILGTCHARIASVFEVPVGITDPKSVDAALKRAAAKWWTDMRDMYTNKDLFAHSQQQRANAWLYHDSKLLNDRDRIRALRLRTNLAPTRTLYNKHASDPAARDCRRCGERPETAFHILQECEVINLSRQERHNFVSRQIARLAKEKVPGATVTEEKVFTTKEGVRLKPDLVLQVGKEVVIVDVAVTWDSNEGILKQKCKDKVQKYSSLKGLFPGCSVSIHGMAFGARAMLCRETMDAGAAMGLSPQDMSWLAACVLRGGLIMLQRFSSRVLGRGGPGAYL</sequence>
<evidence type="ECO:0000259" key="1">
    <source>
        <dbReference type="PROSITE" id="PS50878"/>
    </source>
</evidence>
<comment type="caution">
    <text evidence="2">The sequence shown here is derived from an EMBL/GenBank/DDBJ whole genome shotgun (WGS) entry which is preliminary data.</text>
</comment>
<keyword evidence="3" id="KW-1185">Reference proteome</keyword>
<evidence type="ECO:0000313" key="2">
    <source>
        <dbReference type="EMBL" id="KAH9364376.1"/>
    </source>
</evidence>
<dbReference type="PROSITE" id="PS50878">
    <property type="entry name" value="RT_POL"/>
    <property type="match status" value="1"/>
</dbReference>
<dbReference type="OrthoDB" id="6515679at2759"/>
<dbReference type="AlphaFoldDB" id="A0A9J6FPM7"/>
<proteinExistence type="predicted"/>
<reference evidence="2 3" key="1">
    <citation type="journal article" date="2020" name="Cell">
        <title>Large-Scale Comparative Analyses of Tick Genomes Elucidate Their Genetic Diversity and Vector Capacities.</title>
        <authorList>
            <consortium name="Tick Genome and Microbiome Consortium (TIGMIC)"/>
            <person name="Jia N."/>
            <person name="Wang J."/>
            <person name="Shi W."/>
            <person name="Du L."/>
            <person name="Sun Y."/>
            <person name="Zhan W."/>
            <person name="Jiang J.F."/>
            <person name="Wang Q."/>
            <person name="Zhang B."/>
            <person name="Ji P."/>
            <person name="Bell-Sakyi L."/>
            <person name="Cui X.M."/>
            <person name="Yuan T.T."/>
            <person name="Jiang B.G."/>
            <person name="Yang W.F."/>
            <person name="Lam T.T."/>
            <person name="Chang Q.C."/>
            <person name="Ding S.J."/>
            <person name="Wang X.J."/>
            <person name="Zhu J.G."/>
            <person name="Ruan X.D."/>
            <person name="Zhao L."/>
            <person name="Wei J.T."/>
            <person name="Ye R.Z."/>
            <person name="Que T.C."/>
            <person name="Du C.H."/>
            <person name="Zhou Y.H."/>
            <person name="Cheng J.X."/>
            <person name="Dai P.F."/>
            <person name="Guo W.B."/>
            <person name="Han X.H."/>
            <person name="Huang E.J."/>
            <person name="Li L.F."/>
            <person name="Wei W."/>
            <person name="Gao Y.C."/>
            <person name="Liu J.Z."/>
            <person name="Shao H.Z."/>
            <person name="Wang X."/>
            <person name="Wang C.C."/>
            <person name="Yang T.C."/>
            <person name="Huo Q.B."/>
            <person name="Li W."/>
            <person name="Chen H.Y."/>
            <person name="Chen S.E."/>
            <person name="Zhou L.G."/>
            <person name="Ni X.B."/>
            <person name="Tian J.H."/>
            <person name="Sheng Y."/>
            <person name="Liu T."/>
            <person name="Pan Y.S."/>
            <person name="Xia L.Y."/>
            <person name="Li J."/>
            <person name="Zhao F."/>
            <person name="Cao W.C."/>
        </authorList>
    </citation>
    <scope>NUCLEOTIDE SEQUENCE [LARGE SCALE GENOMIC DNA]</scope>
    <source>
        <strain evidence="2">HaeL-2018</strain>
    </source>
</reference>
<dbReference type="EMBL" id="JABSTR010000002">
    <property type="protein sequence ID" value="KAH9364376.1"/>
    <property type="molecule type" value="Genomic_DNA"/>
</dbReference>
<accession>A0A9J6FPM7</accession>
<dbReference type="VEuPathDB" id="VectorBase:HLOH_056840"/>
<dbReference type="InterPro" id="IPR000477">
    <property type="entry name" value="RT_dom"/>
</dbReference>
<evidence type="ECO:0000313" key="3">
    <source>
        <dbReference type="Proteomes" id="UP000821853"/>
    </source>
</evidence>
<gene>
    <name evidence="2" type="ORF">HPB48_000331</name>
</gene>
<protein>
    <recommendedName>
        <fullName evidence="1">Reverse transcriptase domain-containing protein</fullName>
    </recommendedName>
</protein>
<name>A0A9J6FPM7_HAELO</name>